<dbReference type="InterPro" id="IPR008271">
    <property type="entry name" value="Ser/Thr_kinase_AS"/>
</dbReference>
<evidence type="ECO:0000259" key="1">
    <source>
        <dbReference type="PROSITE" id="PS50011"/>
    </source>
</evidence>
<proteinExistence type="predicted"/>
<dbReference type="InterPro" id="IPR000719">
    <property type="entry name" value="Prot_kinase_dom"/>
</dbReference>
<reference evidence="2" key="1">
    <citation type="submission" date="2021-01" db="EMBL/GenBank/DDBJ databases">
        <authorList>
            <person name="Kaushik A."/>
        </authorList>
    </citation>
    <scope>NUCLEOTIDE SEQUENCE</scope>
    <source>
        <strain evidence="2">AG3-T5</strain>
    </source>
</reference>
<sequence>MSFLKPSNWKNPKRKKSIISSKLDESKVFELLIGNGCRDITNQIDGSRWTKYPVSNGGFGDIYAGRLLDGTKTAMKCLRIFESTTNKRMNENLKLAAREIYAWSLCEHQNVVPFLGFTIFRGQIAMISPWMENGPLPQYLQRNKKADRFGLCTQIAKGLEYLHHIQMVHEDLKGVNVLVSEDGLAKLTDFGNTESNNRSLEFTPARITPTPRWAAPELLQEMGVYSFATDVYALGMTFLEAITNKLPFPELRSDNAIISKVLIKKKVPSRPLSTIPDRVYANALWNLLIDCWHYDPSKRPKVASIIGEITWIHGLYKVEVRKPLPEIPEISSPNNSVSFNCICHLDCFNISESPLPAMVSLHEQVKKTYWIPLIQKKLVKEWCNYGQILDTLGEHNIQDITPSIVLNRCGELPVQGGGSSDVYRGELLNGQVIAIKSPRPMFGRFDPVVLRDRARELYIWSKCNHRNILPLLGYAQFRGRLVTILPWMIGGNLVDYIQCDPSIDRIKACQDICSGVAYLHDQNITHGDLKAANILVDHDFTLKIIDFGHSSISNHSLEISTPKLGMQSCPWAPPEILNGATERTFAGDVYSLAMTLPEVITGEYPFAGLLPARVMAGVLYHGLLPLRPYCCLPPKHEAYDMLWDLFKDCWLFYPEMRPSASEVTEKLLNASIDPTDLSPGDHDGRIGGQCGLCRVHRLSNMDSDASG</sequence>
<dbReference type="InterPro" id="IPR011009">
    <property type="entry name" value="Kinase-like_dom_sf"/>
</dbReference>
<dbReference type="PANTHER" id="PTHR44329">
    <property type="entry name" value="SERINE/THREONINE-PROTEIN KINASE TNNI3K-RELATED"/>
    <property type="match status" value="1"/>
</dbReference>
<name>A0A8H3BDL7_9AGAM</name>
<organism evidence="2 3">
    <name type="scientific">Rhizoctonia solani</name>
    <dbReference type="NCBI Taxonomy" id="456999"/>
    <lineage>
        <taxon>Eukaryota</taxon>
        <taxon>Fungi</taxon>
        <taxon>Dikarya</taxon>
        <taxon>Basidiomycota</taxon>
        <taxon>Agaricomycotina</taxon>
        <taxon>Agaricomycetes</taxon>
        <taxon>Cantharellales</taxon>
        <taxon>Ceratobasidiaceae</taxon>
        <taxon>Rhizoctonia</taxon>
    </lineage>
</organism>
<dbReference type="InterPro" id="IPR051681">
    <property type="entry name" value="Ser/Thr_Kinases-Pseudokinases"/>
</dbReference>
<dbReference type="GO" id="GO:0005524">
    <property type="term" value="F:ATP binding"/>
    <property type="evidence" value="ECO:0007669"/>
    <property type="project" value="InterPro"/>
</dbReference>
<dbReference type="SUPFAM" id="SSF56112">
    <property type="entry name" value="Protein kinase-like (PK-like)"/>
    <property type="match status" value="2"/>
</dbReference>
<dbReference type="Pfam" id="PF07714">
    <property type="entry name" value="PK_Tyr_Ser-Thr"/>
    <property type="match status" value="2"/>
</dbReference>
<dbReference type="GO" id="GO:0004674">
    <property type="term" value="F:protein serine/threonine kinase activity"/>
    <property type="evidence" value="ECO:0007669"/>
    <property type="project" value="TreeGrafter"/>
</dbReference>
<dbReference type="SMART" id="SM00220">
    <property type="entry name" value="S_TKc"/>
    <property type="match status" value="2"/>
</dbReference>
<dbReference type="AlphaFoldDB" id="A0A8H3BDL7"/>
<feature type="domain" description="Protein kinase" evidence="1">
    <location>
        <begin position="48"/>
        <end position="316"/>
    </location>
</feature>
<dbReference type="Gene3D" id="1.10.510.10">
    <property type="entry name" value="Transferase(Phosphotransferase) domain 1"/>
    <property type="match status" value="2"/>
</dbReference>
<feature type="domain" description="Protein kinase" evidence="1">
    <location>
        <begin position="408"/>
        <end position="672"/>
    </location>
</feature>
<gene>
    <name evidence="2" type="ORF">RDB_LOCUS135103</name>
</gene>
<evidence type="ECO:0000313" key="3">
    <source>
        <dbReference type="Proteomes" id="UP000663841"/>
    </source>
</evidence>
<dbReference type="Proteomes" id="UP000663841">
    <property type="component" value="Unassembled WGS sequence"/>
</dbReference>
<dbReference type="PROSITE" id="PS00108">
    <property type="entry name" value="PROTEIN_KINASE_ST"/>
    <property type="match status" value="2"/>
</dbReference>
<dbReference type="InterPro" id="IPR001245">
    <property type="entry name" value="Ser-Thr/Tyr_kinase_cat_dom"/>
</dbReference>
<protein>
    <recommendedName>
        <fullName evidence="1">Protein kinase domain-containing protein</fullName>
    </recommendedName>
</protein>
<dbReference type="PANTHER" id="PTHR44329:SF214">
    <property type="entry name" value="PROTEIN KINASE DOMAIN-CONTAINING PROTEIN"/>
    <property type="match status" value="1"/>
</dbReference>
<dbReference type="EMBL" id="CAJMWW010000177">
    <property type="protein sequence ID" value="CAE6454837.1"/>
    <property type="molecule type" value="Genomic_DNA"/>
</dbReference>
<dbReference type="PROSITE" id="PS50011">
    <property type="entry name" value="PROTEIN_KINASE_DOM"/>
    <property type="match status" value="2"/>
</dbReference>
<accession>A0A8H3BDL7</accession>
<evidence type="ECO:0000313" key="2">
    <source>
        <dbReference type="EMBL" id="CAE6454837.1"/>
    </source>
</evidence>
<comment type="caution">
    <text evidence="2">The sequence shown here is derived from an EMBL/GenBank/DDBJ whole genome shotgun (WGS) entry which is preliminary data.</text>
</comment>